<evidence type="ECO:0000256" key="4">
    <source>
        <dbReference type="SAM" id="MobiDB-lite"/>
    </source>
</evidence>
<feature type="region of interest" description="Disordered" evidence="4">
    <location>
        <begin position="263"/>
        <end position="698"/>
    </location>
</feature>
<feature type="non-terminal residue" evidence="6">
    <location>
        <position position="1239"/>
    </location>
</feature>
<protein>
    <recommendedName>
        <fullName evidence="5">Zinc finger PHD-type domain-containing protein</fullName>
    </recommendedName>
</protein>
<dbReference type="InterPro" id="IPR019786">
    <property type="entry name" value="Zinc_finger_PHD-type_CS"/>
</dbReference>
<feature type="compositionally biased region" description="Polar residues" evidence="4">
    <location>
        <begin position="881"/>
        <end position="892"/>
    </location>
</feature>
<evidence type="ECO:0000256" key="3">
    <source>
        <dbReference type="ARBA" id="ARBA00022833"/>
    </source>
</evidence>
<dbReference type="Gene3D" id="3.30.40.10">
    <property type="entry name" value="Zinc/RING finger domain, C3HC4 (zinc finger)"/>
    <property type="match status" value="1"/>
</dbReference>
<dbReference type="InterPro" id="IPR001965">
    <property type="entry name" value="Znf_PHD"/>
</dbReference>
<evidence type="ECO:0000256" key="2">
    <source>
        <dbReference type="ARBA" id="ARBA00022771"/>
    </source>
</evidence>
<dbReference type="SUPFAM" id="SSF48403">
    <property type="entry name" value="Ankyrin repeat"/>
    <property type="match status" value="1"/>
</dbReference>
<proteinExistence type="predicted"/>
<dbReference type="Gene3D" id="1.25.40.20">
    <property type="entry name" value="Ankyrin repeat-containing domain"/>
    <property type="match status" value="1"/>
</dbReference>
<feature type="domain" description="Zinc finger PHD-type" evidence="5">
    <location>
        <begin position="943"/>
        <end position="987"/>
    </location>
</feature>
<feature type="compositionally biased region" description="Basic and acidic residues" evidence="4">
    <location>
        <begin position="201"/>
        <end position="216"/>
    </location>
</feature>
<feature type="compositionally biased region" description="Polar residues" evidence="4">
    <location>
        <begin position="514"/>
        <end position="523"/>
    </location>
</feature>
<dbReference type="OrthoDB" id="75290at2759"/>
<dbReference type="AlphaFoldDB" id="A0A6A4YGF1"/>
<reference evidence="6" key="1">
    <citation type="submission" date="2019-06" db="EMBL/GenBank/DDBJ databases">
        <title>Genomics analysis of Aphanomyces spp. identifies a new class of oomycete effector associated with host adaptation.</title>
        <authorList>
            <person name="Gaulin E."/>
        </authorList>
    </citation>
    <scope>NUCLEOTIDE SEQUENCE</scope>
    <source>
        <strain evidence="6">CBS 578.67</strain>
    </source>
</reference>
<dbReference type="InterPro" id="IPR013083">
    <property type="entry name" value="Znf_RING/FYVE/PHD"/>
</dbReference>
<dbReference type="InterPro" id="IPR011011">
    <property type="entry name" value="Znf_FYVE_PHD"/>
</dbReference>
<feature type="compositionally biased region" description="Basic and acidic residues" evidence="4">
    <location>
        <begin position="667"/>
        <end position="677"/>
    </location>
</feature>
<dbReference type="PROSITE" id="PS01359">
    <property type="entry name" value="ZF_PHD_1"/>
    <property type="match status" value="1"/>
</dbReference>
<feature type="compositionally biased region" description="Basic and acidic residues" evidence="4">
    <location>
        <begin position="568"/>
        <end position="589"/>
    </location>
</feature>
<gene>
    <name evidence="6" type="ORF">As57867_013887</name>
</gene>
<feature type="compositionally biased region" description="Basic and acidic residues" evidence="4">
    <location>
        <begin position="304"/>
        <end position="322"/>
    </location>
</feature>
<sequence length="1239" mass="136625">MEPRVFEPLSNNLAVYVPSTDLRFRVLLPPEFNSQLVMEYPTMPFHYTRKFLVMTNVGLRLKHCSDHCPAPPRTSNQETHTVMKKVVDMIECYALDDPKITWHLVRIRWKDLPVADDTWVDVTRVPNTALLQEFYVGSMCSWRMSHLAAKTSRHRYRTEEQLWDDEPQLMAWMRENKSKGPPPQQLMPHAAPPRSSSLGRPAERDIHHTTTSDPRARAAPSQTRSSNNPTAPSKQYSFHYGVYGGKKGGPTTLGEVRDAAALDSHPSRDHHRSLAPSPRAPAGSQEAPRPSTGRWNDASMDTHGSVDARARHGDARHDERPSSADSAKSASRGAAWDATSAAQVIHSKYARPKARSRSPDHGGRSAASSGGGGWRHESPRSPPRPTKDPQQQQHRSYNASPPHHPSGASSYQPPSTPKTSNGNGNTWQSGNGGGWGQKPPPSSSARSSSGWGAIDTSKPSTAGWGRPPTPRTPGSSSSGWPRREVKSPVEIKREPLDAKSGWGVTPHRLATLPRTASSSSLTARQENRRESRSPRRGSPDRQHQERRDNNDDGRETRRRSASSSRAPTETRHGTTTTVEDKRVSEEFKKSPQKGAKKGDDETRALRKRNENGHDDDAERTSSPRRKGGARPTPVKNGTSKPSDMDTWAIPKKAKPAQPEEVEEETKEETHEEAKDETHEESEEATTEETRPKVVARRLSGSTIIQPGASLGRVIGNATIVRPGSSLGVSPVVARQLADKTIESSPQPPQDQPQSASSSDDDDDVPIQKKPTKAAESRPLPVKKRGRPTKSAPPTYDTDETVPDDTPAKRRRLQRTTTAIQSKDSDESDEAPWQPPAKPVTNGVTTRRRRIESSPSDEEMPPPKKRPAETTTKTPVEALENMDTTSLTQTNGTSREEEEEATTDQIHGAVSAPVKTSKTVETRIKLEPANPLWRPYGLPRSAINCVCGATAVEEYTGEWVQCWTESCGTWFHATCVVETHPFVCASCRAKPPTPVPNAHAQLWQCCLTNSIRQFQKTLTSHRHGFLAYVKHGYNGLVAAAAHGAKAIIEYFLVSFTPAECLDSRDLFCRNPVHVATLNGHFHCLPGLIILQAKWLEMPDLYGNTPLIYLLQKQPSQALTLLRDLPHLTKIVDKSTGNTLAHAVCQIFPDNFAALLQALPSSLLLQTNHKQELPAMLAMQHAAFAAPHLAALVARSGPSPMWWALADADGRTALHHALRHKHGWVISHVDVSRFGHLNLLH</sequence>
<keyword evidence="1" id="KW-0479">Metal-binding</keyword>
<dbReference type="SUPFAM" id="SSF57903">
    <property type="entry name" value="FYVE/PHD zinc finger"/>
    <property type="match status" value="1"/>
</dbReference>
<accession>A0A6A4YGF1</accession>
<evidence type="ECO:0000313" key="6">
    <source>
        <dbReference type="EMBL" id="KAF0695246.1"/>
    </source>
</evidence>
<dbReference type="CDD" id="cd15517">
    <property type="entry name" value="PHD_TCF19_like"/>
    <property type="match status" value="1"/>
</dbReference>
<feature type="compositionally biased region" description="Basic and acidic residues" evidence="4">
    <location>
        <begin position="481"/>
        <end position="497"/>
    </location>
</feature>
<keyword evidence="3" id="KW-0862">Zinc</keyword>
<evidence type="ECO:0000259" key="5">
    <source>
        <dbReference type="SMART" id="SM00249"/>
    </source>
</evidence>
<feature type="compositionally biased region" description="Basic and acidic residues" evidence="4">
    <location>
        <begin position="525"/>
        <end position="555"/>
    </location>
</feature>
<feature type="compositionally biased region" description="Polar residues" evidence="4">
    <location>
        <begin position="411"/>
        <end position="429"/>
    </location>
</feature>
<keyword evidence="2" id="KW-0863">Zinc-finger</keyword>
<feature type="region of interest" description="Disordered" evidence="4">
    <location>
        <begin position="737"/>
        <end position="914"/>
    </location>
</feature>
<feature type="compositionally biased region" description="Basic and acidic residues" evidence="4">
    <location>
        <begin position="596"/>
        <end position="621"/>
    </location>
</feature>
<dbReference type="SMART" id="SM00249">
    <property type="entry name" value="PHD"/>
    <property type="match status" value="1"/>
</dbReference>
<feature type="compositionally biased region" description="Polar residues" evidence="4">
    <location>
        <begin position="388"/>
        <end position="398"/>
    </location>
</feature>
<comment type="caution">
    <text evidence="6">The sequence shown here is derived from an EMBL/GenBank/DDBJ whole genome shotgun (WGS) entry which is preliminary data.</text>
</comment>
<dbReference type="GO" id="GO:0008270">
    <property type="term" value="F:zinc ion binding"/>
    <property type="evidence" value="ECO:0007669"/>
    <property type="project" value="UniProtKB-KW"/>
</dbReference>
<organism evidence="6">
    <name type="scientific">Aphanomyces stellatus</name>
    <dbReference type="NCBI Taxonomy" id="120398"/>
    <lineage>
        <taxon>Eukaryota</taxon>
        <taxon>Sar</taxon>
        <taxon>Stramenopiles</taxon>
        <taxon>Oomycota</taxon>
        <taxon>Saprolegniomycetes</taxon>
        <taxon>Saprolegniales</taxon>
        <taxon>Verrucalvaceae</taxon>
        <taxon>Aphanomyces</taxon>
    </lineage>
</organism>
<evidence type="ECO:0000256" key="1">
    <source>
        <dbReference type="ARBA" id="ARBA00022723"/>
    </source>
</evidence>
<feature type="compositionally biased region" description="Polar residues" evidence="4">
    <location>
        <begin position="220"/>
        <end position="236"/>
    </location>
</feature>
<feature type="compositionally biased region" description="Low complexity" evidence="4">
    <location>
        <begin position="399"/>
        <end position="410"/>
    </location>
</feature>
<name>A0A6A4YGF1_9STRA</name>
<dbReference type="EMBL" id="VJMH01005494">
    <property type="protein sequence ID" value="KAF0695246.1"/>
    <property type="molecule type" value="Genomic_DNA"/>
</dbReference>
<feature type="region of interest" description="Disordered" evidence="4">
    <location>
        <begin position="175"/>
        <end position="243"/>
    </location>
</feature>
<dbReference type="InterPro" id="IPR036770">
    <property type="entry name" value="Ankyrin_rpt-contain_sf"/>
</dbReference>